<dbReference type="Proteomes" id="UP001145114">
    <property type="component" value="Unassembled WGS sequence"/>
</dbReference>
<evidence type="ECO:0000313" key="2">
    <source>
        <dbReference type="Proteomes" id="UP001145114"/>
    </source>
</evidence>
<proteinExistence type="predicted"/>
<keyword evidence="2" id="KW-1185">Reference proteome</keyword>
<comment type="caution">
    <text evidence="1">The sequence shown here is derived from an EMBL/GenBank/DDBJ whole genome shotgun (WGS) entry which is preliminary data.</text>
</comment>
<organism evidence="1 2">
    <name type="scientific">Spiromyces aspiralis</name>
    <dbReference type="NCBI Taxonomy" id="68401"/>
    <lineage>
        <taxon>Eukaryota</taxon>
        <taxon>Fungi</taxon>
        <taxon>Fungi incertae sedis</taxon>
        <taxon>Zoopagomycota</taxon>
        <taxon>Kickxellomycotina</taxon>
        <taxon>Kickxellomycetes</taxon>
        <taxon>Kickxellales</taxon>
        <taxon>Kickxellaceae</taxon>
        <taxon>Spiromyces</taxon>
    </lineage>
</organism>
<dbReference type="EMBL" id="JAMZIH010005834">
    <property type="protein sequence ID" value="KAJ1674590.1"/>
    <property type="molecule type" value="Genomic_DNA"/>
</dbReference>
<accession>A0ACC1HGV3</accession>
<name>A0ACC1HGV3_9FUNG</name>
<evidence type="ECO:0000313" key="1">
    <source>
        <dbReference type="EMBL" id="KAJ1674590.1"/>
    </source>
</evidence>
<reference evidence="1" key="1">
    <citation type="submission" date="2022-06" db="EMBL/GenBank/DDBJ databases">
        <title>Phylogenomic reconstructions and comparative analyses of Kickxellomycotina fungi.</title>
        <authorList>
            <person name="Reynolds N.K."/>
            <person name="Stajich J.E."/>
            <person name="Barry K."/>
            <person name="Grigoriev I.V."/>
            <person name="Crous P."/>
            <person name="Smith M.E."/>
        </authorList>
    </citation>
    <scope>NUCLEOTIDE SEQUENCE</scope>
    <source>
        <strain evidence="1">RSA 2271</strain>
    </source>
</reference>
<gene>
    <name evidence="1" type="ORF">EV182_002968</name>
</gene>
<protein>
    <submittedName>
        <fullName evidence="1">Uncharacterized protein</fullName>
    </submittedName>
</protein>
<sequence>MSYKFARLAISGQLRQYRLLSLLAPHNIVTNSFSTSSNSSAASSIIGTLAAGTAAVNTARLVVGNPTRSLLLRFFATANILTAQGAKNKEDSISGTVKPYCRHIIVCGTNDAQWPSKAEGISPLTMKLAAMARTLDTPTTVTLSDLQPGHPHYFDSSGAIIADAACGCRNPPRSAAPAIDTLSIVVYPDGFYAANLDEAKLDALIETLRNGKPKSAELSHHCQQVDPGHVSVFVCTHRSRDSRCGERGTKLLELLRREISQQGLGRKVSVWKTSHIGGHKYAANIIVYPRGDWYGGLEPTKENATRLLACLVENEVWWDKWRGAINLSKQEQKSLWQKHIMSTDGGDGGVDGDGCECLDGTCNAPVLPWQPAARSRGR</sequence>